<reference evidence="2" key="3">
    <citation type="submission" date="2011-06" db="EMBL/GenBank/DDBJ databases">
        <title>Complete genome sequence of Pseudomonas stutzeri strain CGMCC 1.1803.</title>
        <authorList>
            <person name="Yan Y."/>
            <person name="Chen M."/>
            <person name="Lu W."/>
            <person name="Zhang W."/>
            <person name="Ping S."/>
            <person name="Lin M."/>
        </authorList>
    </citation>
    <scope>NUCLEOTIDE SEQUENCE [LARGE SCALE GENOMIC DNA]</scope>
    <source>
        <strain evidence="2">ATCC 17588 / DSM 5190 / CCUG 11256 / JCM 5965 / LMG 11199 / NCIMB 11358 / Stanier 221</strain>
    </source>
</reference>
<name>F8H4T2_STUS2</name>
<organism evidence="1 2">
    <name type="scientific">Stutzerimonas stutzeri (strain ATCC 17588 / DSM 5190 / CCUG 11256 / JCM 5965 / LMG 11199 / NBRC 14165 / NCIMB 11358 / Stanier 221)</name>
    <name type="common">Pseudomonas stutzeri</name>
    <dbReference type="NCBI Taxonomy" id="96563"/>
    <lineage>
        <taxon>Bacteria</taxon>
        <taxon>Pseudomonadati</taxon>
        <taxon>Pseudomonadota</taxon>
        <taxon>Gammaproteobacteria</taxon>
        <taxon>Pseudomonadales</taxon>
        <taxon>Pseudomonadaceae</taxon>
        <taxon>Stutzerimonas</taxon>
    </lineage>
</organism>
<reference evidence="1 2" key="1">
    <citation type="journal article" date="2011" name="J. Bacteriol.">
        <title>Complete Genome Sequence of the Type Strain Pseudomonas stutzeri CGMCC 1.1803.</title>
        <authorList>
            <person name="Chen M."/>
            <person name="Yan Y."/>
            <person name="Zhang W."/>
            <person name="Lu W."/>
            <person name="Wang J."/>
            <person name="Ping S."/>
            <person name="Lin M."/>
        </authorList>
    </citation>
    <scope>NUCLEOTIDE SEQUENCE [LARGE SCALE GENOMIC DNA]</scope>
    <source>
        <strain evidence="2">ATCC 17588 / DSM 5190 / CCUG 11256 / JCM 5965 / LMG 11199 / NCIMB 11358 / Stanier 221</strain>
    </source>
</reference>
<gene>
    <name evidence="1" type="ordered locus">PSTAB_2710</name>
</gene>
<evidence type="ECO:0000313" key="1">
    <source>
        <dbReference type="EMBL" id="AEJ05991.1"/>
    </source>
</evidence>
<accession>F8H4T2</accession>
<evidence type="ECO:0000313" key="2">
    <source>
        <dbReference type="Proteomes" id="UP000008932"/>
    </source>
</evidence>
<dbReference type="Proteomes" id="UP000008932">
    <property type="component" value="Chromosome"/>
</dbReference>
<reference key="2">
    <citation type="submission" date="2011-06" db="EMBL/GenBank/DDBJ databases">
        <title>Complete Genome Sequence of Pseudomonas stutzeri Strain CGMCC 1.1803.</title>
        <authorList>
            <person name="Yan Y."/>
            <person name="Chen M."/>
            <person name="Lu W."/>
            <person name="Zhang W."/>
            <person name="Ping S."/>
            <person name="Lin M."/>
        </authorList>
    </citation>
    <scope>NUCLEOTIDE SEQUENCE</scope>
    <source>
        <strain>ATCC 17588</strain>
    </source>
</reference>
<dbReference type="HOGENOM" id="CLU_3347632_0_0_6"/>
<sequence>MEKRLQSGNAVAPVARGTAAGLGWFTTAKQSELCTNV</sequence>
<dbReference type="KEGG" id="psz:PSTAB_2710"/>
<protein>
    <submittedName>
        <fullName evidence="1">Uncharacterized protein</fullName>
    </submittedName>
</protein>
<dbReference type="EMBL" id="CP002881">
    <property type="protein sequence ID" value="AEJ05991.1"/>
    <property type="molecule type" value="Genomic_DNA"/>
</dbReference>
<proteinExistence type="predicted"/>
<dbReference type="AlphaFoldDB" id="F8H4T2"/>